<organism evidence="9 10">
    <name type="scientific">Prunus mume</name>
    <name type="common">Japanese apricot</name>
    <name type="synonym">Armeniaca mume</name>
    <dbReference type="NCBI Taxonomy" id="102107"/>
    <lineage>
        <taxon>Eukaryota</taxon>
        <taxon>Viridiplantae</taxon>
        <taxon>Streptophyta</taxon>
        <taxon>Embryophyta</taxon>
        <taxon>Tracheophyta</taxon>
        <taxon>Spermatophyta</taxon>
        <taxon>Magnoliopsida</taxon>
        <taxon>eudicotyledons</taxon>
        <taxon>Gunneridae</taxon>
        <taxon>Pentapetalae</taxon>
        <taxon>rosids</taxon>
        <taxon>fabids</taxon>
        <taxon>Rosales</taxon>
        <taxon>Rosaceae</taxon>
        <taxon>Amygdaloideae</taxon>
        <taxon>Amygdaleae</taxon>
        <taxon>Prunus</taxon>
    </lineage>
</organism>
<dbReference type="Gene3D" id="2.160.20.10">
    <property type="entry name" value="Single-stranded right-handed beta-helix, Pectin lyase-like"/>
    <property type="match status" value="1"/>
</dbReference>
<comment type="similarity">
    <text evidence="2 8">Belongs to the glycosyl hydrolase 28 family.</text>
</comment>
<evidence type="ECO:0000313" key="9">
    <source>
        <dbReference type="Proteomes" id="UP000694861"/>
    </source>
</evidence>
<dbReference type="GeneID" id="103323929"/>
<dbReference type="InterPro" id="IPR000743">
    <property type="entry name" value="Glyco_hydro_28"/>
</dbReference>
<sequence length="127" mass="13508">MVNVSNPILIDQKHCPYPQCDQKPLLKVEISNVSFKNIKGSTFTPIAVRLVCCSGVPCENVELADIGLAYVGDKGPLSSLCSNVKPTIIGVISSVSCDTSSLISPEKVVIIVVLAEGQVDHVFILTP</sequence>
<evidence type="ECO:0000256" key="5">
    <source>
        <dbReference type="ARBA" id="ARBA00022801"/>
    </source>
</evidence>
<dbReference type="Pfam" id="PF00295">
    <property type="entry name" value="Glyco_hydro_28"/>
    <property type="match status" value="1"/>
</dbReference>
<evidence type="ECO:0000313" key="10">
    <source>
        <dbReference type="RefSeq" id="XP_008224174.1"/>
    </source>
</evidence>
<keyword evidence="7" id="KW-0961">Cell wall biogenesis/degradation</keyword>
<keyword evidence="4" id="KW-0964">Secreted</keyword>
<dbReference type="RefSeq" id="XP_008224174.1">
    <property type="nucleotide sequence ID" value="XM_008225952.1"/>
</dbReference>
<dbReference type="InterPro" id="IPR012334">
    <property type="entry name" value="Pectin_lyas_fold"/>
</dbReference>
<name>A0ABM0NFT2_PRUMU</name>
<evidence type="ECO:0000256" key="3">
    <source>
        <dbReference type="ARBA" id="ARBA00022512"/>
    </source>
</evidence>
<keyword evidence="6 8" id="KW-0326">Glycosidase</keyword>
<accession>A0ABM0NFT2</accession>
<protein>
    <submittedName>
        <fullName evidence="10">Exopolygalacturonase-like</fullName>
    </submittedName>
</protein>
<reference evidence="10" key="2">
    <citation type="submission" date="2025-08" db="UniProtKB">
        <authorList>
            <consortium name="RefSeq"/>
        </authorList>
    </citation>
    <scope>IDENTIFICATION</scope>
</reference>
<comment type="subcellular location">
    <subcellularLocation>
        <location evidence="1">Secreted</location>
        <location evidence="1">Cell wall</location>
    </subcellularLocation>
</comment>
<keyword evidence="3" id="KW-0134">Cell wall</keyword>
<evidence type="ECO:0000256" key="8">
    <source>
        <dbReference type="RuleBase" id="RU361169"/>
    </source>
</evidence>
<proteinExistence type="inferred from homology"/>
<dbReference type="PANTHER" id="PTHR31375">
    <property type="match status" value="1"/>
</dbReference>
<dbReference type="InterPro" id="IPR011050">
    <property type="entry name" value="Pectin_lyase_fold/virulence"/>
</dbReference>
<dbReference type="SUPFAM" id="SSF51126">
    <property type="entry name" value="Pectin lyase-like"/>
    <property type="match status" value="1"/>
</dbReference>
<evidence type="ECO:0000256" key="4">
    <source>
        <dbReference type="ARBA" id="ARBA00022525"/>
    </source>
</evidence>
<evidence type="ECO:0000256" key="1">
    <source>
        <dbReference type="ARBA" id="ARBA00004191"/>
    </source>
</evidence>
<reference evidence="9" key="1">
    <citation type="journal article" date="2012" name="Nat. Commun.">
        <title>The genome of Prunus mume.</title>
        <authorList>
            <person name="Zhang Q."/>
            <person name="Chen W."/>
            <person name="Sun L."/>
            <person name="Zhao F."/>
            <person name="Huang B."/>
            <person name="Yang W."/>
            <person name="Tao Y."/>
            <person name="Wang J."/>
            <person name="Yuan Z."/>
            <person name="Fan G."/>
            <person name="Xing Z."/>
            <person name="Han C."/>
            <person name="Pan H."/>
            <person name="Zhong X."/>
            <person name="Shi W."/>
            <person name="Liang X."/>
            <person name="Du D."/>
            <person name="Sun F."/>
            <person name="Xu Z."/>
            <person name="Hao R."/>
            <person name="Lv T."/>
            <person name="Lv Y."/>
            <person name="Zheng Z."/>
            <person name="Sun M."/>
            <person name="Luo L."/>
            <person name="Cai M."/>
            <person name="Gao Y."/>
            <person name="Wang J."/>
            <person name="Yin Y."/>
            <person name="Xu X."/>
            <person name="Cheng T."/>
            <person name="Wang J."/>
        </authorList>
    </citation>
    <scope>NUCLEOTIDE SEQUENCE [LARGE SCALE GENOMIC DNA]</scope>
</reference>
<keyword evidence="9" id="KW-1185">Reference proteome</keyword>
<dbReference type="Proteomes" id="UP000694861">
    <property type="component" value="Linkage group LG2"/>
</dbReference>
<evidence type="ECO:0000256" key="6">
    <source>
        <dbReference type="ARBA" id="ARBA00023295"/>
    </source>
</evidence>
<evidence type="ECO:0000256" key="2">
    <source>
        <dbReference type="ARBA" id="ARBA00008834"/>
    </source>
</evidence>
<evidence type="ECO:0000256" key="7">
    <source>
        <dbReference type="ARBA" id="ARBA00023316"/>
    </source>
</evidence>
<gene>
    <name evidence="10" type="primary">LOC103323929</name>
</gene>
<keyword evidence="5 8" id="KW-0378">Hydrolase</keyword>